<feature type="chain" id="PRO_5011170920" evidence="1">
    <location>
        <begin position="28"/>
        <end position="248"/>
    </location>
</feature>
<evidence type="ECO:0000313" key="2">
    <source>
        <dbReference type="EMBL" id="OCX72475.1"/>
    </source>
</evidence>
<protein>
    <submittedName>
        <fullName evidence="2">P-type conjugative transfer protein TrbJ</fullName>
    </submittedName>
</protein>
<gene>
    <name evidence="3" type="ORF">A6M23_05110</name>
    <name evidence="2" type="ORF">A6P07_09760</name>
</gene>
<dbReference type="STRING" id="930.GCA_002079865_01453"/>
<name>A0A1C2JFH8_ACITH</name>
<dbReference type="Proteomes" id="UP000095008">
    <property type="component" value="Unassembled WGS sequence"/>
</dbReference>
<dbReference type="NCBIfam" id="TIGR02780">
    <property type="entry name" value="TrbJ_Ti"/>
    <property type="match status" value="1"/>
</dbReference>
<keyword evidence="1" id="KW-0732">Signal</keyword>
<evidence type="ECO:0000313" key="4">
    <source>
        <dbReference type="Proteomes" id="UP000094893"/>
    </source>
</evidence>
<dbReference type="InterPro" id="IPR014147">
    <property type="entry name" value="T4SS_TrbJ"/>
</dbReference>
<organism evidence="2 4">
    <name type="scientific">Acidithiobacillus thiooxidans</name>
    <name type="common">Thiobacillus thiooxidans</name>
    <dbReference type="NCBI Taxonomy" id="930"/>
    <lineage>
        <taxon>Bacteria</taxon>
        <taxon>Pseudomonadati</taxon>
        <taxon>Pseudomonadota</taxon>
        <taxon>Acidithiobacillia</taxon>
        <taxon>Acidithiobacillales</taxon>
        <taxon>Acidithiobacillaceae</taxon>
        <taxon>Acidithiobacillus</taxon>
    </lineage>
</organism>
<comment type="caution">
    <text evidence="2">The sequence shown here is derived from an EMBL/GenBank/DDBJ whole genome shotgun (WGS) entry which is preliminary data.</text>
</comment>
<dbReference type="RefSeq" id="WP_024893831.1">
    <property type="nucleotide sequence ID" value="NZ_LGYM01000022.1"/>
</dbReference>
<dbReference type="EMBL" id="LWRY01000032">
    <property type="protein sequence ID" value="OCX74749.1"/>
    <property type="molecule type" value="Genomic_DNA"/>
</dbReference>
<evidence type="ECO:0000256" key="1">
    <source>
        <dbReference type="SAM" id="SignalP"/>
    </source>
</evidence>
<dbReference type="EMBL" id="LWSA01000142">
    <property type="protein sequence ID" value="OCX72475.1"/>
    <property type="molecule type" value="Genomic_DNA"/>
</dbReference>
<proteinExistence type="predicted"/>
<accession>A0A1C2JFH8</accession>
<keyword evidence="5" id="KW-1185">Reference proteome</keyword>
<dbReference type="OrthoDB" id="7923591at2"/>
<sequence length="248" mass="26157">MNKLKKSKLVLAVAGASLLALPLPSFAVSEVAGSTFPEQIVQEGTQIESLAKQAEEVTTQISMYANDVERYENMVTNTLDMPQAMFAKVWNPLVGSIQKLTAIYSQAQALGYAGQNIGAQLAQEYEGAGSSIKNLSATYANWNATTNTDMQDALESQGLAAQNFATQDSAMQAINAEAATAKGRAQVAGAAVAAANVTTKSIQQLEQITMAGEDAQIAYEKQKKAEKNATAKAVANGLFAAPNMDDLL</sequence>
<evidence type="ECO:0000313" key="5">
    <source>
        <dbReference type="Proteomes" id="UP000095008"/>
    </source>
</evidence>
<reference evidence="2 4" key="1">
    <citation type="journal article" date="2016" name="Int. J. Mol. Sci.">
        <title>Comparative genomics of the extreme acidophile Acidithiobacillus thiooxidans reveals intraspecific divergence and niche adaptation.</title>
        <authorList>
            <person name="Zhang X."/>
            <person name="Feng X."/>
            <person name="Tao J."/>
            <person name="Ma L."/>
            <person name="Xiao Y."/>
            <person name="Liang Y."/>
            <person name="Liu X."/>
            <person name="Yin H."/>
        </authorList>
    </citation>
    <scope>NUCLEOTIDE SEQUENCE [LARGE SCALE GENOMIC DNA]</scope>
    <source>
        <strain evidence="2 4">A02</strain>
        <strain evidence="3">DXS-W</strain>
    </source>
</reference>
<evidence type="ECO:0000313" key="3">
    <source>
        <dbReference type="EMBL" id="OCX74749.1"/>
    </source>
</evidence>
<feature type="signal peptide" evidence="1">
    <location>
        <begin position="1"/>
        <end position="27"/>
    </location>
</feature>
<dbReference type="Proteomes" id="UP000094893">
    <property type="component" value="Unassembled WGS sequence"/>
</dbReference>
<dbReference type="AlphaFoldDB" id="A0A1C2JFH8"/>